<comment type="caution">
    <text evidence="1">The sequence shown here is derived from an EMBL/GenBank/DDBJ whole genome shotgun (WGS) entry which is preliminary data.</text>
</comment>
<dbReference type="AlphaFoldDB" id="A0AAW4V8A0"/>
<gene>
    <name evidence="1" type="ORF">LI282_20955</name>
</gene>
<feature type="non-terminal residue" evidence="1">
    <location>
        <position position="1"/>
    </location>
</feature>
<evidence type="ECO:0000313" key="2">
    <source>
        <dbReference type="Proteomes" id="UP001199363"/>
    </source>
</evidence>
<name>A0AAW4V8A0_PHOVU</name>
<evidence type="ECO:0000313" key="1">
    <source>
        <dbReference type="EMBL" id="MCB7283488.1"/>
    </source>
</evidence>
<dbReference type="EMBL" id="JAJCQG010000113">
    <property type="protein sequence ID" value="MCB7283488.1"/>
    <property type="molecule type" value="Genomic_DNA"/>
</dbReference>
<reference evidence="1" key="1">
    <citation type="submission" date="2021-10" db="EMBL/GenBank/DDBJ databases">
        <title>Collection of gut derived symbiotic bacterial strains cultured from healthy donors.</title>
        <authorList>
            <person name="Lin H."/>
            <person name="Littmann E."/>
            <person name="Kohout C."/>
            <person name="Pamer E.G."/>
        </authorList>
    </citation>
    <scope>NUCLEOTIDE SEQUENCE</scope>
    <source>
        <strain evidence="1">DFI.1.167</strain>
    </source>
</reference>
<dbReference type="RefSeq" id="WP_216945812.1">
    <property type="nucleotide sequence ID" value="NZ_JAHPXM010000074.1"/>
</dbReference>
<accession>A0AAW4V8A0</accession>
<protein>
    <submittedName>
        <fullName evidence="1">Uncharacterized protein</fullName>
    </submittedName>
</protein>
<dbReference type="Proteomes" id="UP001199363">
    <property type="component" value="Unassembled WGS sequence"/>
</dbReference>
<sequence>LYSDEQKKRCIVHYDTPPFFILVLSFPIMRTFHNNLNWNDNINETLGEHTNKKELLPLFSKETVL</sequence>
<organism evidence="1 2">
    <name type="scientific">Phocaeicola vulgatus</name>
    <name type="common">Bacteroides vulgatus</name>
    <dbReference type="NCBI Taxonomy" id="821"/>
    <lineage>
        <taxon>Bacteria</taxon>
        <taxon>Pseudomonadati</taxon>
        <taxon>Bacteroidota</taxon>
        <taxon>Bacteroidia</taxon>
        <taxon>Bacteroidales</taxon>
        <taxon>Bacteroidaceae</taxon>
        <taxon>Phocaeicola</taxon>
    </lineage>
</organism>
<proteinExistence type="predicted"/>